<evidence type="ECO:0000259" key="2">
    <source>
        <dbReference type="PROSITE" id="PS50048"/>
    </source>
</evidence>
<dbReference type="InterPro" id="IPR053045">
    <property type="entry name" value="Zinc_cluster_trans_reg"/>
</dbReference>
<dbReference type="AlphaFoldDB" id="A0A1V2LIY0"/>
<evidence type="ECO:0000313" key="3">
    <source>
        <dbReference type="EMBL" id="ONH72558.1"/>
    </source>
</evidence>
<dbReference type="VEuPathDB" id="FungiDB:C5L36_0B08580"/>
<feature type="region of interest" description="Disordered" evidence="1">
    <location>
        <begin position="52"/>
        <end position="94"/>
    </location>
</feature>
<dbReference type="InterPro" id="IPR001138">
    <property type="entry name" value="Zn2Cys6_DnaBD"/>
</dbReference>
<dbReference type="Gene3D" id="4.10.240.10">
    <property type="entry name" value="Zn(2)-C6 fungal-type DNA-binding domain"/>
    <property type="match status" value="1"/>
</dbReference>
<dbReference type="Pfam" id="PF00172">
    <property type="entry name" value="Zn_clus"/>
    <property type="match status" value="1"/>
</dbReference>
<dbReference type="Proteomes" id="UP000189274">
    <property type="component" value="Unassembled WGS sequence"/>
</dbReference>
<sequence length="501" mass="56737">MYKIHVLDIEQVSLWRSLYNYLDKQVVEEPNQRPEDQTEQPLPRNDKVHISVSNSSERAQPTSTNLSADHQGNAGSPTATSKSDAAPLNQPQQKKRRKVVSACVYCRRSHMNCDESRPCKRCVKRNIGHLCHDSHSKPPSLIVGQSNSPSLIGDSSQLQSSGLNHQQQQQQQQQQQLQHQKQTLPYTNNYQHHQYQSQNSQFQYSANHPPQQHLNSQSQFFNSNPSSATLTQQPFFYSEHAGSEFNSLTEFLSMIDDNDMMDSININNDPMLQKLEATNYFRAISSNNLANLGTPNPEASKLNLQQYQPLHAQPSHQQHLTNNHSMDSSSQPAEFINSLPQIPLQHQNPPVLPSTKNPMSINQSSAYLASTIRPPSIIDTFPSQSNSIQQQSTTPRISDAARDKFFLTAADPTTEISPEERLKQVINAKLEAGLLKPYNYAQGYQRLQNYMDKYMAASSRARILKPLSTFRPGFRAIAKTLKDIDLILVEESLKKWKTNHI</sequence>
<dbReference type="SUPFAM" id="SSF57701">
    <property type="entry name" value="Zn2/Cys6 DNA-binding domain"/>
    <property type="match status" value="1"/>
</dbReference>
<dbReference type="CDD" id="cd00067">
    <property type="entry name" value="GAL4"/>
    <property type="match status" value="1"/>
</dbReference>
<gene>
    <name evidence="3" type="ORF">BOH78_3689</name>
</gene>
<reference evidence="4" key="1">
    <citation type="journal article" date="2017" name="Genome Announc.">
        <title>Genome sequences of Cyberlindnera fabianii 65, Pichia kudriavzevii 129, and Saccharomyces cerevisiae 131 isolated from fermented masau fruits in Zimbabwe.</title>
        <authorList>
            <person name="van Rijswijck I.M.H."/>
            <person name="Derks M.F.L."/>
            <person name="Abee T."/>
            <person name="de Ridder D."/>
            <person name="Smid E.J."/>
        </authorList>
    </citation>
    <scope>NUCLEOTIDE SEQUENCE [LARGE SCALE GENOMIC DNA]</scope>
    <source>
        <strain evidence="4">129</strain>
    </source>
</reference>
<accession>A0A1V2LIY0</accession>
<name>A0A1V2LIY0_PICKU</name>
<evidence type="ECO:0000313" key="4">
    <source>
        <dbReference type="Proteomes" id="UP000189274"/>
    </source>
</evidence>
<feature type="compositionally biased region" description="Polar residues" evidence="1">
    <location>
        <begin position="52"/>
        <end position="83"/>
    </location>
</feature>
<dbReference type="InterPro" id="IPR036864">
    <property type="entry name" value="Zn2-C6_fun-type_DNA-bd_sf"/>
</dbReference>
<protein>
    <submittedName>
        <fullName evidence="3">Regulator of drug sensitivity 2</fullName>
    </submittedName>
</protein>
<organism evidence="3 4">
    <name type="scientific">Pichia kudriavzevii</name>
    <name type="common">Yeast</name>
    <name type="synonym">Issatchenkia orientalis</name>
    <dbReference type="NCBI Taxonomy" id="4909"/>
    <lineage>
        <taxon>Eukaryota</taxon>
        <taxon>Fungi</taxon>
        <taxon>Dikarya</taxon>
        <taxon>Ascomycota</taxon>
        <taxon>Saccharomycotina</taxon>
        <taxon>Pichiomycetes</taxon>
        <taxon>Pichiales</taxon>
        <taxon>Pichiaceae</taxon>
        <taxon>Pichia</taxon>
    </lineage>
</organism>
<dbReference type="GO" id="GO:0000981">
    <property type="term" value="F:DNA-binding transcription factor activity, RNA polymerase II-specific"/>
    <property type="evidence" value="ECO:0007669"/>
    <property type="project" value="InterPro"/>
</dbReference>
<feature type="region of interest" description="Disordered" evidence="1">
    <location>
        <begin position="311"/>
        <end position="332"/>
    </location>
</feature>
<proteinExistence type="predicted"/>
<evidence type="ECO:0000256" key="1">
    <source>
        <dbReference type="SAM" id="MobiDB-lite"/>
    </source>
</evidence>
<dbReference type="GO" id="GO:0000977">
    <property type="term" value="F:RNA polymerase II transcription regulatory region sequence-specific DNA binding"/>
    <property type="evidence" value="ECO:0007669"/>
    <property type="project" value="TreeGrafter"/>
</dbReference>
<feature type="compositionally biased region" description="Low complexity" evidence="1">
    <location>
        <begin position="155"/>
        <end position="180"/>
    </location>
</feature>
<dbReference type="EMBL" id="MQVM01000020">
    <property type="protein sequence ID" value="ONH72558.1"/>
    <property type="molecule type" value="Genomic_DNA"/>
</dbReference>
<dbReference type="PROSITE" id="PS50048">
    <property type="entry name" value="ZN2_CY6_FUNGAL_2"/>
    <property type="match status" value="1"/>
</dbReference>
<dbReference type="SMART" id="SM00066">
    <property type="entry name" value="GAL4"/>
    <property type="match status" value="1"/>
</dbReference>
<feature type="compositionally biased region" description="Polar residues" evidence="1">
    <location>
        <begin position="143"/>
        <end position="154"/>
    </location>
</feature>
<dbReference type="PROSITE" id="PS00463">
    <property type="entry name" value="ZN2_CY6_FUNGAL_1"/>
    <property type="match status" value="1"/>
</dbReference>
<dbReference type="GO" id="GO:0008270">
    <property type="term" value="F:zinc ion binding"/>
    <property type="evidence" value="ECO:0007669"/>
    <property type="project" value="InterPro"/>
</dbReference>
<dbReference type="GO" id="GO:0005634">
    <property type="term" value="C:nucleus"/>
    <property type="evidence" value="ECO:0007669"/>
    <property type="project" value="TreeGrafter"/>
</dbReference>
<feature type="region of interest" description="Disordered" evidence="1">
    <location>
        <begin position="131"/>
        <end position="180"/>
    </location>
</feature>
<dbReference type="FunFam" id="4.10.240.10:FF:000002">
    <property type="entry name" value="Zn cluster transcription factor Rds2"/>
    <property type="match status" value="1"/>
</dbReference>
<feature type="compositionally biased region" description="Low complexity" evidence="1">
    <location>
        <begin position="215"/>
        <end position="225"/>
    </location>
</feature>
<feature type="region of interest" description="Disordered" evidence="1">
    <location>
        <begin position="203"/>
        <end position="225"/>
    </location>
</feature>
<dbReference type="PANTHER" id="PTHR31986:SF7">
    <property type="entry name" value="REGULATOR OF DRUG SENSITIVITY 2"/>
    <property type="match status" value="1"/>
</dbReference>
<feature type="domain" description="Zn(2)-C6 fungal-type" evidence="2">
    <location>
        <begin position="102"/>
        <end position="131"/>
    </location>
</feature>
<dbReference type="PANTHER" id="PTHR31986">
    <property type="entry name" value="REGULATOR OF DRUG SENSITIVITY 2"/>
    <property type="match status" value="1"/>
</dbReference>
<comment type="caution">
    <text evidence="3">The sequence shown here is derived from an EMBL/GenBank/DDBJ whole genome shotgun (WGS) entry which is preliminary data.</text>
</comment>